<feature type="domain" description="ATF7-interacting protein protein binding" evidence="4">
    <location>
        <begin position="41"/>
        <end position="170"/>
    </location>
</feature>
<dbReference type="InterPro" id="IPR026085">
    <property type="entry name" value="ATF7-int"/>
</dbReference>
<evidence type="ECO:0000256" key="1">
    <source>
        <dbReference type="ARBA" id="ARBA00004123"/>
    </source>
</evidence>
<feature type="region of interest" description="Disordered" evidence="3">
    <location>
        <begin position="126"/>
        <end position="176"/>
    </location>
</feature>
<organism evidence="6 7">
    <name type="scientific">Huso huso</name>
    <name type="common">Beluga</name>
    <name type="synonym">Acipenser huso</name>
    <dbReference type="NCBI Taxonomy" id="61971"/>
    <lineage>
        <taxon>Eukaryota</taxon>
        <taxon>Metazoa</taxon>
        <taxon>Chordata</taxon>
        <taxon>Craniata</taxon>
        <taxon>Vertebrata</taxon>
        <taxon>Euteleostomi</taxon>
        <taxon>Actinopterygii</taxon>
        <taxon>Chondrostei</taxon>
        <taxon>Acipenseriformes</taxon>
        <taxon>Acipenseridae</taxon>
        <taxon>Huso</taxon>
    </lineage>
</organism>
<dbReference type="PANTHER" id="PTHR23210">
    <property type="entry name" value="ACTIVATING TRANSCRIPTION FACTOR 7 INTERACTING PROTEIN"/>
    <property type="match status" value="1"/>
</dbReference>
<proteinExistence type="predicted"/>
<evidence type="ECO:0000313" key="7">
    <source>
        <dbReference type="Proteomes" id="UP001369086"/>
    </source>
</evidence>
<evidence type="ECO:0000313" key="6">
    <source>
        <dbReference type="EMBL" id="KAK6476257.1"/>
    </source>
</evidence>
<dbReference type="InterPro" id="IPR056565">
    <property type="entry name" value="Fn3_ATF7IP"/>
</dbReference>
<evidence type="ECO:0000256" key="2">
    <source>
        <dbReference type="ARBA" id="ARBA00023242"/>
    </source>
</evidence>
<dbReference type="Proteomes" id="UP001369086">
    <property type="component" value="Unassembled WGS sequence"/>
</dbReference>
<accession>A0ABR0YUH4</accession>
<gene>
    <name evidence="6" type="ORF">HHUSO_G24318</name>
</gene>
<dbReference type="PANTHER" id="PTHR23210:SF26">
    <property type="entry name" value="ACTIVATING TRANSCRIPTION FACTOR 7-INTERACTING PROTEIN 1"/>
    <property type="match status" value="1"/>
</dbReference>
<reference evidence="6 7" key="1">
    <citation type="submission" date="2021-05" db="EMBL/GenBank/DDBJ databases">
        <authorList>
            <person name="Zahm M."/>
            <person name="Klopp C."/>
            <person name="Cabau C."/>
            <person name="Kuhl H."/>
            <person name="Suciu R."/>
            <person name="Ciorpac M."/>
            <person name="Holostenco D."/>
            <person name="Gessner J."/>
            <person name="Wuertz S."/>
            <person name="Hohne C."/>
            <person name="Stock M."/>
            <person name="Gislard M."/>
            <person name="Lluch J."/>
            <person name="Milhes M."/>
            <person name="Lampietro C."/>
            <person name="Lopez Roques C."/>
            <person name="Donnadieu C."/>
            <person name="Du K."/>
            <person name="Schartl M."/>
            <person name="Guiguen Y."/>
        </authorList>
    </citation>
    <scope>NUCLEOTIDE SEQUENCE [LARGE SCALE GENOMIC DNA]</scope>
    <source>
        <strain evidence="6">Hh-F2</strain>
        <tissue evidence="6">Blood</tissue>
    </source>
</reference>
<feature type="domain" description="Activating transcription factor 7-interacting protein Fn3" evidence="5">
    <location>
        <begin position="292"/>
        <end position="390"/>
    </location>
</feature>
<dbReference type="Pfam" id="PF16788">
    <property type="entry name" value="ATF7IP_BD"/>
    <property type="match status" value="1"/>
</dbReference>
<evidence type="ECO:0000259" key="4">
    <source>
        <dbReference type="Pfam" id="PF16788"/>
    </source>
</evidence>
<keyword evidence="2" id="KW-0539">Nucleus</keyword>
<comment type="subcellular location">
    <subcellularLocation>
        <location evidence="1">Nucleus</location>
    </subcellularLocation>
</comment>
<dbReference type="EMBL" id="JAHFZB010000023">
    <property type="protein sequence ID" value="KAK6476257.1"/>
    <property type="molecule type" value="Genomic_DNA"/>
</dbReference>
<evidence type="ECO:0000256" key="3">
    <source>
        <dbReference type="SAM" id="MobiDB-lite"/>
    </source>
</evidence>
<dbReference type="Pfam" id="PF16794">
    <property type="entry name" value="fn3_4"/>
    <property type="match status" value="1"/>
</dbReference>
<protein>
    <submittedName>
        <fullName evidence="6">Activating mRNAion factor 7-interacting protein 2-like</fullName>
    </submittedName>
</protein>
<keyword evidence="7" id="KW-1185">Reference proteome</keyword>
<dbReference type="InterPro" id="IPR031870">
    <property type="entry name" value="ATF7IP_BD"/>
</dbReference>
<evidence type="ECO:0000259" key="5">
    <source>
        <dbReference type="Pfam" id="PF16794"/>
    </source>
</evidence>
<comment type="caution">
    <text evidence="6">The sequence shown here is derived from an EMBL/GenBank/DDBJ whole genome shotgun (WGS) entry which is preliminary data.</text>
</comment>
<name>A0ABR0YUH4_HUSHU</name>
<sequence length="398" mass="44094">MAKRKRSLYESARKYLKISANGKSGWESEESEENSKMSLGEVRDMVKQEAFALFKQFDIKFEELTERVKKVECSPKHEMMVTRLQAQIFKIKKRLQEALISENRVVRPVKPKISSLVVLDENVPEASSSQPSLQQAQQSSTAATRPHSLGSSSSPSSATVRSAQVSPCQKTDGPDCVLASRKETSILGTASARSSVPEKEVVCAQSSGSGPEENAGHNRQVRISKVEKMIDLTTDDNDDQLGKKSHQFCHLFTRGDVFQCILQDPVSPTRTLPPLPETAVPPDLPAAAASFNMPQKPEMKVAKIENPKGVGILWDLSQVDTSVASIQSYCLYVLHENANVRKLRWSMGFIKAIQLPMYCRLIKLNPGRYHFAVVGKDIYGRYGPYSDIQSTTVSAVDC</sequence>
<feature type="compositionally biased region" description="Low complexity" evidence="3">
    <location>
        <begin position="126"/>
        <end position="162"/>
    </location>
</feature>